<evidence type="ECO:0000259" key="2">
    <source>
        <dbReference type="Pfam" id="PF00857"/>
    </source>
</evidence>
<dbReference type="PANTHER" id="PTHR43540:SF16">
    <property type="entry name" value="ISOCHORISMATASE-LIKE DOMAIN-CONTAINING PROTEIN"/>
    <property type="match status" value="1"/>
</dbReference>
<dbReference type="CDD" id="cd00431">
    <property type="entry name" value="cysteine_hydrolases"/>
    <property type="match status" value="1"/>
</dbReference>
<reference evidence="3" key="1">
    <citation type="journal article" date="2014" name="Front. Microbiol.">
        <title>High frequency of phylogenetically diverse reductive dehalogenase-homologous genes in deep subseafloor sedimentary metagenomes.</title>
        <authorList>
            <person name="Kawai M."/>
            <person name="Futagami T."/>
            <person name="Toyoda A."/>
            <person name="Takaki Y."/>
            <person name="Nishi S."/>
            <person name="Hori S."/>
            <person name="Arai W."/>
            <person name="Tsubouchi T."/>
            <person name="Morono Y."/>
            <person name="Uchiyama I."/>
            <person name="Ito T."/>
            <person name="Fujiyama A."/>
            <person name="Inagaki F."/>
            <person name="Takami H."/>
        </authorList>
    </citation>
    <scope>NUCLEOTIDE SEQUENCE</scope>
    <source>
        <strain evidence="3">Expedition CK06-06</strain>
    </source>
</reference>
<dbReference type="PANTHER" id="PTHR43540">
    <property type="entry name" value="PEROXYUREIDOACRYLATE/UREIDOACRYLATE AMIDOHYDROLASE-RELATED"/>
    <property type="match status" value="1"/>
</dbReference>
<sequence length="135" mass="14894">KYFEDHQMLGIVKAVADGDAFREGTWGAEIIDELKPQEGDKIVGGKCTLCGFNNTNLDELLKEGNIKNVVIGGFLTNFCVESTSRTAYDRGYGVTVINDATATNSEEEQNHSEQKIFPLLGQTLSVEQFISQLEE</sequence>
<dbReference type="EMBL" id="BARS01035992">
    <property type="protein sequence ID" value="GAG24797.1"/>
    <property type="molecule type" value="Genomic_DNA"/>
</dbReference>
<dbReference type="InterPro" id="IPR000868">
    <property type="entry name" value="Isochorismatase-like_dom"/>
</dbReference>
<dbReference type="InterPro" id="IPR036380">
    <property type="entry name" value="Isochorismatase-like_sf"/>
</dbReference>
<feature type="non-terminal residue" evidence="3">
    <location>
        <position position="1"/>
    </location>
</feature>
<evidence type="ECO:0000256" key="1">
    <source>
        <dbReference type="ARBA" id="ARBA00022801"/>
    </source>
</evidence>
<accession>X0WNI5</accession>
<name>X0WNI5_9ZZZZ</name>
<organism evidence="3">
    <name type="scientific">marine sediment metagenome</name>
    <dbReference type="NCBI Taxonomy" id="412755"/>
    <lineage>
        <taxon>unclassified sequences</taxon>
        <taxon>metagenomes</taxon>
        <taxon>ecological metagenomes</taxon>
    </lineage>
</organism>
<gene>
    <name evidence="3" type="ORF">S01H1_55374</name>
</gene>
<keyword evidence="1" id="KW-0378">Hydrolase</keyword>
<evidence type="ECO:0000313" key="3">
    <source>
        <dbReference type="EMBL" id="GAG24797.1"/>
    </source>
</evidence>
<dbReference type="Pfam" id="PF00857">
    <property type="entry name" value="Isochorismatase"/>
    <property type="match status" value="1"/>
</dbReference>
<protein>
    <recommendedName>
        <fullName evidence="2">Isochorismatase-like domain-containing protein</fullName>
    </recommendedName>
</protein>
<dbReference type="AlphaFoldDB" id="X0WNI5"/>
<proteinExistence type="predicted"/>
<dbReference type="Gene3D" id="3.40.50.850">
    <property type="entry name" value="Isochorismatase-like"/>
    <property type="match status" value="1"/>
</dbReference>
<feature type="domain" description="Isochorismatase-like" evidence="2">
    <location>
        <begin position="14"/>
        <end position="128"/>
    </location>
</feature>
<dbReference type="GO" id="GO:0016787">
    <property type="term" value="F:hydrolase activity"/>
    <property type="evidence" value="ECO:0007669"/>
    <property type="project" value="UniProtKB-KW"/>
</dbReference>
<comment type="caution">
    <text evidence="3">The sequence shown here is derived from an EMBL/GenBank/DDBJ whole genome shotgun (WGS) entry which is preliminary data.</text>
</comment>
<dbReference type="SUPFAM" id="SSF52499">
    <property type="entry name" value="Isochorismatase-like hydrolases"/>
    <property type="match status" value="1"/>
</dbReference>
<dbReference type="InterPro" id="IPR050272">
    <property type="entry name" value="Isochorismatase-like_hydrls"/>
</dbReference>